<feature type="compositionally biased region" description="Polar residues" evidence="4">
    <location>
        <begin position="159"/>
        <end position="172"/>
    </location>
</feature>
<dbReference type="HAMAP" id="MF_00122">
    <property type="entry name" value="GatC"/>
    <property type="match status" value="1"/>
</dbReference>
<evidence type="ECO:0000256" key="1">
    <source>
        <dbReference type="ARBA" id="ARBA00022741"/>
    </source>
</evidence>
<dbReference type="EC" id="6.3.5.-" evidence="3"/>
<comment type="similarity">
    <text evidence="3">Belongs to the GatC family.</text>
</comment>
<dbReference type="Proteomes" id="UP001562425">
    <property type="component" value="Unassembled WGS sequence"/>
</dbReference>
<dbReference type="InterPro" id="IPR036113">
    <property type="entry name" value="Asp/Glu-ADT_sf_sub_c"/>
</dbReference>
<keyword evidence="2 3" id="KW-0496">Mitochondrion</keyword>
<evidence type="ECO:0000256" key="4">
    <source>
        <dbReference type="SAM" id="MobiDB-lite"/>
    </source>
</evidence>
<comment type="function">
    <text evidence="3">Allows the formation of correctly charged Gln-tRNA(Gln) through the transamidation of misacylated Glu-tRNA(Gln) in the mitochondria. The reaction takes place in the presence of glutamine and ATP through an activated gamma-phospho-Glu-tRNA(Gln).</text>
</comment>
<organism evidence="5 6">
    <name type="scientific">Culex pipiens pipiens</name>
    <name type="common">Northern house mosquito</name>
    <dbReference type="NCBI Taxonomy" id="38569"/>
    <lineage>
        <taxon>Eukaryota</taxon>
        <taxon>Metazoa</taxon>
        <taxon>Ecdysozoa</taxon>
        <taxon>Arthropoda</taxon>
        <taxon>Hexapoda</taxon>
        <taxon>Insecta</taxon>
        <taxon>Pterygota</taxon>
        <taxon>Neoptera</taxon>
        <taxon>Endopterygota</taxon>
        <taxon>Diptera</taxon>
        <taxon>Nematocera</taxon>
        <taxon>Culicoidea</taxon>
        <taxon>Culicidae</taxon>
        <taxon>Culicinae</taxon>
        <taxon>Culicini</taxon>
        <taxon>Culex</taxon>
        <taxon>Culex</taxon>
    </lineage>
</organism>
<comment type="caution">
    <text evidence="5">The sequence shown here is derived from an EMBL/GenBank/DDBJ whole genome shotgun (WGS) entry which is preliminary data.</text>
</comment>
<comment type="subcellular location">
    <subcellularLocation>
        <location evidence="3">Mitochondrion</location>
    </subcellularLocation>
</comment>
<evidence type="ECO:0000256" key="3">
    <source>
        <dbReference type="HAMAP-Rule" id="MF_03149"/>
    </source>
</evidence>
<dbReference type="AlphaFoldDB" id="A0ABD1D4Y9"/>
<reference evidence="5 6" key="1">
    <citation type="submission" date="2024-05" db="EMBL/GenBank/DDBJ databases">
        <title>Culex pipiens pipiens assembly and annotation.</title>
        <authorList>
            <person name="Alout H."/>
            <person name="Durand T."/>
        </authorList>
    </citation>
    <scope>NUCLEOTIDE SEQUENCE [LARGE SCALE GENOMIC DNA]</scope>
    <source>
        <strain evidence="5">HA-2024</strain>
        <tissue evidence="5">Whole body</tissue>
    </source>
</reference>
<dbReference type="GO" id="GO:0030956">
    <property type="term" value="C:glutamyl-tRNA(Gln) amidotransferase complex"/>
    <property type="evidence" value="ECO:0007669"/>
    <property type="project" value="UniProtKB-UniRule"/>
</dbReference>
<dbReference type="EMBL" id="JBEHCU010007474">
    <property type="protein sequence ID" value="KAL1394680.1"/>
    <property type="molecule type" value="Genomic_DNA"/>
</dbReference>
<dbReference type="GO" id="GO:0032543">
    <property type="term" value="P:mitochondrial translation"/>
    <property type="evidence" value="ECO:0007669"/>
    <property type="project" value="UniProtKB-UniRule"/>
</dbReference>
<comment type="catalytic activity">
    <reaction evidence="3">
        <text>L-glutamyl-tRNA(Gln) + L-glutamine + ATP + H2O = L-glutaminyl-tRNA(Gln) + L-glutamate + ADP + phosphate + H(+)</text>
        <dbReference type="Rhea" id="RHEA:17521"/>
        <dbReference type="Rhea" id="RHEA-COMP:9681"/>
        <dbReference type="Rhea" id="RHEA-COMP:9684"/>
        <dbReference type="ChEBI" id="CHEBI:15377"/>
        <dbReference type="ChEBI" id="CHEBI:15378"/>
        <dbReference type="ChEBI" id="CHEBI:29985"/>
        <dbReference type="ChEBI" id="CHEBI:30616"/>
        <dbReference type="ChEBI" id="CHEBI:43474"/>
        <dbReference type="ChEBI" id="CHEBI:58359"/>
        <dbReference type="ChEBI" id="CHEBI:78520"/>
        <dbReference type="ChEBI" id="CHEBI:78521"/>
        <dbReference type="ChEBI" id="CHEBI:456216"/>
    </reaction>
</comment>
<gene>
    <name evidence="5" type="ORF">pipiens_001284</name>
</gene>
<sequence>MTTGGRIRLAGIPFRVTTRGQTSWADISFRMTTGGRTRWADISFRMTTGGRTRWADISFRMTTGGRTRWADNSGGHLGHLVPHDHRRSDSLGGHLFGPSCDMIGIPFHLRPPPGRTLHSLVRTIASTKPADLSGTQDKSTRQKINFHELKHPSKVPQRPNKSTIDGQSTPTRIPVDTQTVQLLERLSLVDLDSAEAHRTLEDAIEFASQILSVDTDGVEPLNTVLERERLTLREDRVSDGKIQQDVLRNACVTEEENFVAPPGNIPLEQEPRK</sequence>
<evidence type="ECO:0000313" key="5">
    <source>
        <dbReference type="EMBL" id="KAL1394680.1"/>
    </source>
</evidence>
<keyword evidence="1 3" id="KW-0547">Nucleotide-binding</keyword>
<dbReference type="SUPFAM" id="SSF141000">
    <property type="entry name" value="Glu-tRNAGln amidotransferase C subunit"/>
    <property type="match status" value="1"/>
</dbReference>
<dbReference type="PANTHER" id="PTHR15004">
    <property type="entry name" value="GLUTAMYL-TRNA(GLN) AMIDOTRANSFERASE SUBUNIT C, MITOCHONDRIAL"/>
    <property type="match status" value="1"/>
</dbReference>
<evidence type="ECO:0000256" key="2">
    <source>
        <dbReference type="ARBA" id="ARBA00023128"/>
    </source>
</evidence>
<dbReference type="GO" id="GO:0005739">
    <property type="term" value="C:mitochondrion"/>
    <property type="evidence" value="ECO:0007669"/>
    <property type="project" value="UniProtKB-SubCell"/>
</dbReference>
<keyword evidence="3" id="KW-0067">ATP-binding</keyword>
<evidence type="ECO:0000313" key="6">
    <source>
        <dbReference type="Proteomes" id="UP001562425"/>
    </source>
</evidence>
<feature type="region of interest" description="Disordered" evidence="4">
    <location>
        <begin position="152"/>
        <end position="172"/>
    </location>
</feature>
<keyword evidence="6" id="KW-1185">Reference proteome</keyword>
<dbReference type="GO" id="GO:0005524">
    <property type="term" value="F:ATP binding"/>
    <property type="evidence" value="ECO:0007669"/>
    <property type="project" value="UniProtKB-KW"/>
</dbReference>
<name>A0ABD1D4Y9_CULPP</name>
<comment type="subunit">
    <text evidence="3">Subunit of the heterotrimeric GatCAB amidotransferase (AdT) complex, composed of A, B and C subunits.</text>
</comment>
<protein>
    <recommendedName>
        <fullName evidence="3">Glutamyl-tRNA(Gln) amidotransferase subunit C, mitochondrial</fullName>
        <shortName evidence="3">Glu-AdT subunit C</shortName>
        <ecNumber evidence="3">6.3.5.-</ecNumber>
    </recommendedName>
</protein>
<accession>A0ABD1D4Y9</accession>
<dbReference type="GO" id="GO:0050567">
    <property type="term" value="F:glutaminyl-tRNA synthase (glutamine-hydrolyzing) activity"/>
    <property type="evidence" value="ECO:0007669"/>
    <property type="project" value="UniProtKB-UniRule"/>
</dbReference>
<keyword evidence="3" id="KW-0436">Ligase</keyword>
<dbReference type="InterPro" id="IPR003837">
    <property type="entry name" value="GatC"/>
</dbReference>
<proteinExistence type="inferred from homology"/>
<dbReference type="PANTHER" id="PTHR15004:SF0">
    <property type="entry name" value="GLUTAMYL-TRNA(GLN) AMIDOTRANSFERASE SUBUNIT C, MITOCHONDRIAL"/>
    <property type="match status" value="1"/>
</dbReference>
<dbReference type="Pfam" id="PF02686">
    <property type="entry name" value="GatC"/>
    <property type="match status" value="1"/>
</dbReference>
<dbReference type="GO" id="GO:0070681">
    <property type="term" value="P:glutaminyl-tRNAGln biosynthesis via transamidation"/>
    <property type="evidence" value="ECO:0007669"/>
    <property type="project" value="UniProtKB-UniRule"/>
</dbReference>
<keyword evidence="3" id="KW-0648">Protein biosynthesis</keyword>